<reference evidence="1 2" key="1">
    <citation type="journal article" date="2023" name="Plants (Basel)">
        <title>Bridging the Gap: Combining Genomics and Transcriptomics Approaches to Understand Stylosanthes scabra, an Orphan Legume from the Brazilian Caatinga.</title>
        <authorList>
            <person name="Ferreira-Neto J.R.C."/>
            <person name="da Silva M.D."/>
            <person name="Binneck E."/>
            <person name="de Melo N.F."/>
            <person name="da Silva R.H."/>
            <person name="de Melo A.L.T.M."/>
            <person name="Pandolfi V."/>
            <person name="Bustamante F.O."/>
            <person name="Brasileiro-Vidal A.C."/>
            <person name="Benko-Iseppon A.M."/>
        </authorList>
    </citation>
    <scope>NUCLEOTIDE SEQUENCE [LARGE SCALE GENOMIC DNA]</scope>
    <source>
        <tissue evidence="1">Leaves</tissue>
    </source>
</reference>
<dbReference type="EMBL" id="JASCZI010151161">
    <property type="protein sequence ID" value="MED6170389.1"/>
    <property type="molecule type" value="Genomic_DNA"/>
</dbReference>
<evidence type="ECO:0000313" key="2">
    <source>
        <dbReference type="Proteomes" id="UP001341840"/>
    </source>
</evidence>
<dbReference type="Proteomes" id="UP001341840">
    <property type="component" value="Unassembled WGS sequence"/>
</dbReference>
<gene>
    <name evidence="1" type="ORF">PIB30_030362</name>
</gene>
<sequence length="180" mass="20434">MGRAVEERCCGCERAIHTTIQTTPHDVPTTLVVVVAVVDYYNSNLLFNAWKITTTLPLRCLRSLDLLQRLPNVPEVLQHSSENAKTDPYIAKIGSRHIINQINLPGLELPICVPIHFKPTAYLYGNTLMYNDEEDMVLSYGTRAHRDVFRSLLPDTETQDEVLILVAEMMTREMTIESGY</sequence>
<name>A0ABU6VAG0_9FABA</name>
<accession>A0ABU6VAG0</accession>
<organism evidence="1 2">
    <name type="scientific">Stylosanthes scabra</name>
    <dbReference type="NCBI Taxonomy" id="79078"/>
    <lineage>
        <taxon>Eukaryota</taxon>
        <taxon>Viridiplantae</taxon>
        <taxon>Streptophyta</taxon>
        <taxon>Embryophyta</taxon>
        <taxon>Tracheophyta</taxon>
        <taxon>Spermatophyta</taxon>
        <taxon>Magnoliopsida</taxon>
        <taxon>eudicotyledons</taxon>
        <taxon>Gunneridae</taxon>
        <taxon>Pentapetalae</taxon>
        <taxon>rosids</taxon>
        <taxon>fabids</taxon>
        <taxon>Fabales</taxon>
        <taxon>Fabaceae</taxon>
        <taxon>Papilionoideae</taxon>
        <taxon>50 kb inversion clade</taxon>
        <taxon>dalbergioids sensu lato</taxon>
        <taxon>Dalbergieae</taxon>
        <taxon>Pterocarpus clade</taxon>
        <taxon>Stylosanthes</taxon>
    </lineage>
</organism>
<protein>
    <submittedName>
        <fullName evidence="1">Uncharacterized protein</fullName>
    </submittedName>
</protein>
<keyword evidence="2" id="KW-1185">Reference proteome</keyword>
<comment type="caution">
    <text evidence="1">The sequence shown here is derived from an EMBL/GenBank/DDBJ whole genome shotgun (WGS) entry which is preliminary data.</text>
</comment>
<evidence type="ECO:0000313" key="1">
    <source>
        <dbReference type="EMBL" id="MED6170389.1"/>
    </source>
</evidence>
<proteinExistence type="predicted"/>